<proteinExistence type="predicted"/>
<dbReference type="PANTHER" id="PTHR48084">
    <property type="entry name" value="2-OXOGLUTARATE OXIDOREDUCTASE SUBUNIT KORB-RELATED"/>
    <property type="match status" value="1"/>
</dbReference>
<evidence type="ECO:0000256" key="3">
    <source>
        <dbReference type="ARBA" id="ARBA00022982"/>
    </source>
</evidence>
<dbReference type="SUPFAM" id="SSF53323">
    <property type="entry name" value="Pyruvate-ferredoxin oxidoreductase, PFOR, domain III"/>
    <property type="match status" value="1"/>
</dbReference>
<keyword evidence="2" id="KW-0004">4Fe-4S</keyword>
<dbReference type="InterPro" id="IPR029061">
    <property type="entry name" value="THDP-binding"/>
</dbReference>
<dbReference type="InterPro" id="IPR002880">
    <property type="entry name" value="Pyrv_Fd/Flavodoxin_OxRdtase_N"/>
</dbReference>
<sequence>MQLRHVTLEDKYLADKSTVLMSGTQALVRLPLLQKALDKAHGLNTGGYISGYRGSPIGGYDQALWQIQSLLKENNIVFEPGVNEDIAATAVWGTQQLAETPDVTVDGVFAIWYGKAPGVDRSCDPLKHGNFGGSHPNGGVLVVAGDDHGGKSSTLAAQSERAFMHCGIPILAPANVQDCLDFGAAGFAMSRYTGLYTGFKATNETLELTATVDVDLERYNFNYPDKGELPNEGVHFVSTHIDRLRSDVVVNRYRMPLVHKFVRANNLNRVLQDSLDRRLGIVTAGKATQDVLQALTKLGIDDQRAAELGISVYQVGCVWPLEPEGLVEFAAGQEELLFVEEKRAIIEPQATSILYNRADAPRITGKRNEEDKFLLAEDIQLTQSDIALAIFQRLQRLSMVDGALASKAGEIHAERAYSEQNAVAPIARSPFFCSGCPHNSSLKKPEGSYTAGGIGCHSMALYHHDYMMPNTHMGGEGGQWIGLAHFTKLPHIFQNMGDGTYYHSGLLAIRAAAASGQNITYKILFNDAVAMTGGQPVEGNLSVGEISHQVLAEGAKECVVVSDRPELYGADSGLAQGVQVHHRDELMEIQDRLRKVEGLTVLIYEQTCAAEKRRRRKRGKFPDPAKRMFINPEVCEGCGDCSVQSNCVSLVPLETELGRKRAVDQSTCNKDYSCTKGFCPSFVTVLGGEPRKPEKVELSTGLFADLPEPAHPDIIDSYGVMISGIGGTGVVTVGAVLAMAAHLEYKQSSVFDMTGLSQKNGAVYSHLRIANSRDKIGSQRLGAGEADLVLAFDMVAAQSTEPQLTINRHKSKIVANTRVLPTAGFQKDPDMQFNSRELLERFINMVGGDAVFPLDASDLGRSLCGDSIAANMMLVGYATQLGLLPLSVAAIERAIEINGVAVKFNLEAFNLGRLCVHAPQQIETLLGGGAATPAAETRSLENIVAYRHELLSNYQDTAYAERYASLVATVVAAEAAFPDKDLALAKAVARNAAKLMAYKDEYEVARLYSSPEFIRQLKQTFQGEMTLKFNLAPPLLSKTDRYSGLPIKREYGSWMLGAFRLLAKLKFLRGTALDIFGYTAERKLERQLIDDYFASIDKLLSSLDSATYDTAVAIASLPEGIRGFGHVKERHLETVRREEKRLWATFNNGGIDPARADLIAVDAVEVYKP</sequence>
<protein>
    <submittedName>
        <fullName evidence="8">Indolepyruvate ferredoxin oxidoreductase family protein</fullName>
    </submittedName>
</protein>
<evidence type="ECO:0000256" key="4">
    <source>
        <dbReference type="ARBA" id="ARBA00023002"/>
    </source>
</evidence>
<keyword evidence="2" id="KW-0479">Metal-binding</keyword>
<dbReference type="Proteomes" id="UP000765845">
    <property type="component" value="Unassembled WGS sequence"/>
</dbReference>
<evidence type="ECO:0000256" key="1">
    <source>
        <dbReference type="ARBA" id="ARBA00022448"/>
    </source>
</evidence>
<dbReference type="NCBIfam" id="NF009588">
    <property type="entry name" value="PRK13029.1"/>
    <property type="match status" value="1"/>
</dbReference>
<dbReference type="InterPro" id="IPR019752">
    <property type="entry name" value="Pyrv/ketoisovalerate_OxRed_cat"/>
</dbReference>
<keyword evidence="6" id="KW-0411">Iron-sulfur</keyword>
<evidence type="ECO:0000313" key="9">
    <source>
        <dbReference type="Proteomes" id="UP000765845"/>
    </source>
</evidence>
<gene>
    <name evidence="8" type="ORF">HCU74_03995</name>
</gene>
<dbReference type="InterPro" id="IPR002869">
    <property type="entry name" value="Pyrv_flavodox_OxRed_cen"/>
</dbReference>
<name>A0ABX1GBP3_9GAMM</name>
<dbReference type="NCBIfam" id="NF009589">
    <property type="entry name" value="PRK13030.1"/>
    <property type="match status" value="1"/>
</dbReference>
<dbReference type="InterPro" id="IPR046667">
    <property type="entry name" value="DUF6537"/>
</dbReference>
<dbReference type="Pfam" id="PF20169">
    <property type="entry name" value="DUF6537"/>
    <property type="match status" value="1"/>
</dbReference>
<dbReference type="PANTHER" id="PTHR48084:SF3">
    <property type="entry name" value="SUBUNIT OF PYRUVATE:FLAVODOXIN OXIDOREDUCTASE"/>
    <property type="match status" value="1"/>
</dbReference>
<dbReference type="Gene3D" id="3.40.50.970">
    <property type="match status" value="2"/>
</dbReference>
<dbReference type="RefSeq" id="WP_168449093.1">
    <property type="nucleotide sequence ID" value="NZ_JAAWWK010000001.1"/>
</dbReference>
<keyword evidence="4" id="KW-0560">Oxidoreductase</keyword>
<evidence type="ECO:0000256" key="6">
    <source>
        <dbReference type="ARBA" id="ARBA00023014"/>
    </source>
</evidence>
<organism evidence="8 9">
    <name type="scientific">Spongiibacter thalassae</name>
    <dbReference type="NCBI Taxonomy" id="2721624"/>
    <lineage>
        <taxon>Bacteria</taxon>
        <taxon>Pseudomonadati</taxon>
        <taxon>Pseudomonadota</taxon>
        <taxon>Gammaproteobacteria</taxon>
        <taxon>Cellvibrionales</taxon>
        <taxon>Spongiibacteraceae</taxon>
        <taxon>Spongiibacter</taxon>
    </lineage>
</organism>
<dbReference type="SUPFAM" id="SSF52922">
    <property type="entry name" value="TK C-terminal domain-like"/>
    <property type="match status" value="1"/>
</dbReference>
<dbReference type="Pfam" id="PF02775">
    <property type="entry name" value="TPP_enzyme_C"/>
    <property type="match status" value="1"/>
</dbReference>
<dbReference type="InterPro" id="IPR017896">
    <property type="entry name" value="4Fe4S_Fe-S-bd"/>
</dbReference>
<dbReference type="InterPro" id="IPR051457">
    <property type="entry name" value="2-oxoacid:Fd_oxidoreductase"/>
</dbReference>
<comment type="caution">
    <text evidence="8">The sequence shown here is derived from an EMBL/GenBank/DDBJ whole genome shotgun (WGS) entry which is preliminary data.</text>
</comment>
<reference evidence="8 9" key="1">
    <citation type="submission" date="2020-04" db="EMBL/GenBank/DDBJ databases">
        <authorList>
            <person name="Yoon J."/>
        </authorList>
    </citation>
    <scope>NUCLEOTIDE SEQUENCE [LARGE SCALE GENOMIC DNA]</scope>
    <source>
        <strain evidence="8 9">KMU-166</strain>
    </source>
</reference>
<dbReference type="PROSITE" id="PS51379">
    <property type="entry name" value="4FE4S_FER_2"/>
    <property type="match status" value="1"/>
</dbReference>
<evidence type="ECO:0000256" key="2">
    <source>
        <dbReference type="ARBA" id="ARBA00022485"/>
    </source>
</evidence>
<dbReference type="CDD" id="cd07034">
    <property type="entry name" value="TPP_PYR_PFOR_IOR-alpha_like"/>
    <property type="match status" value="1"/>
</dbReference>
<evidence type="ECO:0000256" key="5">
    <source>
        <dbReference type="ARBA" id="ARBA00023004"/>
    </source>
</evidence>
<dbReference type="Pfam" id="PF01558">
    <property type="entry name" value="POR"/>
    <property type="match status" value="1"/>
</dbReference>
<evidence type="ECO:0000313" key="8">
    <source>
        <dbReference type="EMBL" id="NKI16580.1"/>
    </source>
</evidence>
<keyword evidence="5" id="KW-0408">Iron</keyword>
<dbReference type="EMBL" id="JAAWWK010000001">
    <property type="protein sequence ID" value="NKI16580.1"/>
    <property type="molecule type" value="Genomic_DNA"/>
</dbReference>
<dbReference type="InterPro" id="IPR011766">
    <property type="entry name" value="TPP_enzyme_TPP-bd"/>
</dbReference>
<keyword evidence="1" id="KW-0813">Transport</keyword>
<keyword evidence="9" id="KW-1185">Reference proteome</keyword>
<dbReference type="SUPFAM" id="SSF52518">
    <property type="entry name" value="Thiamin diphosphate-binding fold (THDP-binding)"/>
    <property type="match status" value="2"/>
</dbReference>
<dbReference type="Gene3D" id="3.40.920.10">
    <property type="entry name" value="Pyruvate-ferredoxin oxidoreductase, PFOR, domain III"/>
    <property type="match status" value="1"/>
</dbReference>
<accession>A0ABX1GBP3</accession>
<evidence type="ECO:0000259" key="7">
    <source>
        <dbReference type="PROSITE" id="PS51379"/>
    </source>
</evidence>
<keyword evidence="3" id="KW-0249">Electron transport</keyword>
<dbReference type="InterPro" id="IPR009014">
    <property type="entry name" value="Transketo_C/PFOR_II"/>
</dbReference>
<feature type="domain" description="4Fe-4S ferredoxin-type" evidence="7">
    <location>
        <begin position="626"/>
        <end position="656"/>
    </location>
</feature>